<dbReference type="InterPro" id="IPR052363">
    <property type="entry name" value="LPS_export_LptC"/>
</dbReference>
<protein>
    <submittedName>
        <fullName evidence="6">LPS export ABC transporter periplasmic protein LptC</fullName>
    </submittedName>
</protein>
<keyword evidence="2" id="KW-0997">Cell inner membrane</keyword>
<evidence type="ECO:0000256" key="2">
    <source>
        <dbReference type="ARBA" id="ARBA00022519"/>
    </source>
</evidence>
<dbReference type="Pfam" id="PF06835">
    <property type="entry name" value="LptC"/>
    <property type="match status" value="1"/>
</dbReference>
<dbReference type="GO" id="GO:0005886">
    <property type="term" value="C:plasma membrane"/>
    <property type="evidence" value="ECO:0007669"/>
    <property type="project" value="InterPro"/>
</dbReference>
<dbReference type="KEGG" id="hja:BST95_17685"/>
<keyword evidence="5" id="KW-0472">Membrane</keyword>
<dbReference type="PANTHER" id="PTHR37481">
    <property type="entry name" value="LIPOPOLYSACCHARIDE EXPORT SYSTEM PROTEIN LPTC"/>
    <property type="match status" value="1"/>
</dbReference>
<evidence type="ECO:0000313" key="6">
    <source>
        <dbReference type="EMBL" id="PLW87122.1"/>
    </source>
</evidence>
<dbReference type="PANTHER" id="PTHR37481:SF1">
    <property type="entry name" value="LIPOPOLYSACCHARIDE EXPORT SYSTEM PROTEIN LPTC"/>
    <property type="match status" value="1"/>
</dbReference>
<name>A0AAP8SNY4_9GAMM</name>
<keyword evidence="4" id="KW-1133">Transmembrane helix</keyword>
<accession>A0AAP8SNY4</accession>
<keyword evidence="1" id="KW-1003">Cell membrane</keyword>
<dbReference type="EMBL" id="PKUR01000001">
    <property type="protein sequence ID" value="PLW87122.1"/>
    <property type="molecule type" value="Genomic_DNA"/>
</dbReference>
<evidence type="ECO:0000313" key="7">
    <source>
        <dbReference type="Proteomes" id="UP000235162"/>
    </source>
</evidence>
<evidence type="ECO:0000256" key="3">
    <source>
        <dbReference type="ARBA" id="ARBA00022692"/>
    </source>
</evidence>
<evidence type="ECO:0000256" key="1">
    <source>
        <dbReference type="ARBA" id="ARBA00022475"/>
    </source>
</evidence>
<dbReference type="GO" id="GO:0017089">
    <property type="term" value="F:glycolipid transfer activity"/>
    <property type="evidence" value="ECO:0007669"/>
    <property type="project" value="TreeGrafter"/>
</dbReference>
<dbReference type="AlphaFoldDB" id="A0AAP8SNY4"/>
<dbReference type="GO" id="GO:0015221">
    <property type="term" value="F:lipopolysaccharide transmembrane transporter activity"/>
    <property type="evidence" value="ECO:0007669"/>
    <property type="project" value="InterPro"/>
</dbReference>
<dbReference type="Gene3D" id="2.60.450.10">
    <property type="entry name" value="Lipopolysaccharide (LPS) transport protein A like domain"/>
    <property type="match status" value="1"/>
</dbReference>
<reference evidence="6 7" key="1">
    <citation type="submission" date="2018-01" db="EMBL/GenBank/DDBJ databases">
        <title>The draft genome sequence of Halioglobus japonicus S1-36.</title>
        <authorList>
            <person name="Du Z.-J."/>
            <person name="Shi M.-J."/>
        </authorList>
    </citation>
    <scope>NUCLEOTIDE SEQUENCE [LARGE SCALE GENOMIC DNA]</scope>
    <source>
        <strain evidence="6 7">S1-36</strain>
    </source>
</reference>
<dbReference type="InterPro" id="IPR026265">
    <property type="entry name" value="LptC"/>
</dbReference>
<keyword evidence="3" id="KW-0812">Transmembrane</keyword>
<dbReference type="GO" id="GO:0030288">
    <property type="term" value="C:outer membrane-bounded periplasmic space"/>
    <property type="evidence" value="ECO:0007669"/>
    <property type="project" value="TreeGrafter"/>
</dbReference>
<dbReference type="Proteomes" id="UP000235162">
    <property type="component" value="Unassembled WGS sequence"/>
</dbReference>
<comment type="caution">
    <text evidence="6">The sequence shown here is derived from an EMBL/GenBank/DDBJ whole genome shotgun (WGS) entry which is preliminary data.</text>
</comment>
<dbReference type="RefSeq" id="WP_084200761.1">
    <property type="nucleotide sequence ID" value="NZ_BMYL01000001.1"/>
</dbReference>
<sequence>MPRPTLQILLALTILLAATYYWNPRTASTADVATSERHEALPLTYIEGVRTWAFDEQGYLSDILEAERVDRFREGNYSMIMNPKFYSHSADGKTWSASATRGRWEHKHERLLLRKNVVLSHDQTGTRMNTHLMDIFLDTQIAESNRQVTITQGKNQTVADGMVANLENETISLKPNVESIYVPSP</sequence>
<evidence type="ECO:0000256" key="4">
    <source>
        <dbReference type="ARBA" id="ARBA00022989"/>
    </source>
</evidence>
<gene>
    <name evidence="6" type="primary">lptC</name>
    <name evidence="6" type="ORF">C0029_00535</name>
</gene>
<keyword evidence="7" id="KW-1185">Reference proteome</keyword>
<dbReference type="NCBIfam" id="TIGR04409">
    <property type="entry name" value="LptC_YrbK"/>
    <property type="match status" value="1"/>
</dbReference>
<organism evidence="6 7">
    <name type="scientific">Halioglobus japonicus</name>
    <dbReference type="NCBI Taxonomy" id="930805"/>
    <lineage>
        <taxon>Bacteria</taxon>
        <taxon>Pseudomonadati</taxon>
        <taxon>Pseudomonadota</taxon>
        <taxon>Gammaproteobacteria</taxon>
        <taxon>Cellvibrionales</taxon>
        <taxon>Halieaceae</taxon>
        <taxon>Halioglobus</taxon>
    </lineage>
</organism>
<proteinExistence type="predicted"/>
<evidence type="ECO:0000256" key="5">
    <source>
        <dbReference type="ARBA" id="ARBA00023136"/>
    </source>
</evidence>
<dbReference type="InterPro" id="IPR010664">
    <property type="entry name" value="LipoPS_assembly_LptC-rel"/>
</dbReference>